<dbReference type="EMBL" id="CAJNOG010000166">
    <property type="protein sequence ID" value="CAF1031120.1"/>
    <property type="molecule type" value="Genomic_DNA"/>
</dbReference>
<comment type="caution">
    <text evidence="1">The sequence shown here is derived from an EMBL/GenBank/DDBJ whole genome shotgun (WGS) entry which is preliminary data.</text>
</comment>
<dbReference type="AlphaFoldDB" id="A0A814J0T8"/>
<organism evidence="1 2">
    <name type="scientific">Adineta steineri</name>
    <dbReference type="NCBI Taxonomy" id="433720"/>
    <lineage>
        <taxon>Eukaryota</taxon>
        <taxon>Metazoa</taxon>
        <taxon>Spiralia</taxon>
        <taxon>Gnathifera</taxon>
        <taxon>Rotifera</taxon>
        <taxon>Eurotatoria</taxon>
        <taxon>Bdelloidea</taxon>
        <taxon>Adinetida</taxon>
        <taxon>Adinetidae</taxon>
        <taxon>Adineta</taxon>
    </lineage>
</organism>
<name>A0A814J0T8_9BILA</name>
<evidence type="ECO:0000313" key="2">
    <source>
        <dbReference type="Proteomes" id="UP000663845"/>
    </source>
</evidence>
<reference evidence="1" key="1">
    <citation type="submission" date="2021-02" db="EMBL/GenBank/DDBJ databases">
        <authorList>
            <person name="Nowell W R."/>
        </authorList>
    </citation>
    <scope>NUCLEOTIDE SEQUENCE</scope>
</reference>
<dbReference type="Proteomes" id="UP000663845">
    <property type="component" value="Unassembled WGS sequence"/>
</dbReference>
<gene>
    <name evidence="1" type="ORF">JYZ213_LOCUS17605</name>
</gene>
<sequence>MSLLKNVKILIYDLPNLPTSELNDFMIHCSNISHFVSQGQKYQNCILIIVCASNKLSHLVSALSTINFDYLYILNDGENINDIIQNLLLKTTFVFSDKELMRHLCTKTALCYRNEGLKHIQNGDNVIANICLLDSIRAMKCAAMFIYGF</sequence>
<proteinExistence type="predicted"/>
<evidence type="ECO:0000313" key="1">
    <source>
        <dbReference type="EMBL" id="CAF1031120.1"/>
    </source>
</evidence>
<accession>A0A814J0T8</accession>
<protein>
    <submittedName>
        <fullName evidence="1">Uncharacterized protein</fullName>
    </submittedName>
</protein>